<dbReference type="EMBL" id="JABWMJ010000005">
    <property type="protein sequence ID" value="NUZ06646.1"/>
    <property type="molecule type" value="Genomic_DNA"/>
</dbReference>
<proteinExistence type="predicted"/>
<dbReference type="RefSeq" id="WP_176069488.1">
    <property type="nucleotide sequence ID" value="NZ_JABWMJ010000005.1"/>
</dbReference>
<protein>
    <submittedName>
        <fullName evidence="1">Aminopeptidase</fullName>
    </submittedName>
</protein>
<dbReference type="Proteomes" id="UP000529637">
    <property type="component" value="Unassembled WGS sequence"/>
</dbReference>
<keyword evidence="2" id="KW-1185">Reference proteome</keyword>
<comment type="caution">
    <text evidence="1">The sequence shown here is derived from an EMBL/GenBank/DDBJ whole genome shotgun (WGS) entry which is preliminary data.</text>
</comment>
<organism evidence="1 2">
    <name type="scientific">Piscinibacter koreensis</name>
    <dbReference type="NCBI Taxonomy" id="2742824"/>
    <lineage>
        <taxon>Bacteria</taxon>
        <taxon>Pseudomonadati</taxon>
        <taxon>Pseudomonadota</taxon>
        <taxon>Betaproteobacteria</taxon>
        <taxon>Burkholderiales</taxon>
        <taxon>Sphaerotilaceae</taxon>
        <taxon>Piscinibacter</taxon>
    </lineage>
</organism>
<reference evidence="1 2" key="1">
    <citation type="submission" date="2020-06" db="EMBL/GenBank/DDBJ databases">
        <title>Schlegella sp. ID0723 isolated from air conditioner.</title>
        <authorList>
            <person name="Kim D.Y."/>
            <person name="Kim D.-U."/>
        </authorList>
    </citation>
    <scope>NUCLEOTIDE SEQUENCE [LARGE SCALE GENOMIC DNA]</scope>
    <source>
        <strain evidence="1 2">ID0723</strain>
    </source>
</reference>
<dbReference type="InterPro" id="IPR014553">
    <property type="entry name" value="Aminopept"/>
</dbReference>
<dbReference type="Pfam" id="PF10023">
    <property type="entry name" value="Aminopep"/>
    <property type="match status" value="1"/>
</dbReference>
<dbReference type="AlphaFoldDB" id="A0A7Y6NNW2"/>
<sequence length="369" mass="40249">MAALGGSGLAAALLVTATACLTSGCSTLGYYAQAVSGHLAIVRAARPVADWVADPATPPALKQRLELSQQMRDFAVQKVGLPDNASYRRYADLGRPAAVWNVVAAPELGLRLKTWCFVVVGCVGYRGYFDEAAAEALGAELRAEGWDVAVYPVPAYSTLGALPGSWFADPLLNTFIRQPDGELARLIFHELAHQVAFAKGDTLFNESFATAVERIGATRWLATHADAAALAADARRDQRRADFRRLVMRYRGELEVLYASPASEADKRAGKARVLQAMRDDYAELKRTRWDGYAGYDRWFEHANNASIGVLSAYNDAAPAFERLFEREGRDFARFYAEVRRLAAASRAERRAALGIDDAAAPGGKDEPR</sequence>
<evidence type="ECO:0000313" key="1">
    <source>
        <dbReference type="EMBL" id="NUZ06646.1"/>
    </source>
</evidence>
<keyword evidence="1" id="KW-0378">Hydrolase</keyword>
<accession>A0A7Y6NNW2</accession>
<dbReference type="PIRSF" id="PIRSF029285">
    <property type="entry name" value="Aminopept"/>
    <property type="match status" value="1"/>
</dbReference>
<gene>
    <name evidence="1" type="ORF">HQN59_12820</name>
</gene>
<keyword evidence="1" id="KW-0645">Protease</keyword>
<dbReference type="GO" id="GO:0004177">
    <property type="term" value="F:aminopeptidase activity"/>
    <property type="evidence" value="ECO:0007669"/>
    <property type="project" value="UniProtKB-KW"/>
</dbReference>
<keyword evidence="1" id="KW-0031">Aminopeptidase</keyword>
<name>A0A7Y6NNW2_9BURK</name>
<evidence type="ECO:0000313" key="2">
    <source>
        <dbReference type="Proteomes" id="UP000529637"/>
    </source>
</evidence>